<dbReference type="GO" id="GO:0051301">
    <property type="term" value="P:cell division"/>
    <property type="evidence" value="ECO:0007669"/>
    <property type="project" value="UniProtKB-KW"/>
</dbReference>
<protein>
    <submittedName>
        <fullName evidence="5">TolB protein</fullName>
    </submittedName>
</protein>
<evidence type="ECO:0000256" key="2">
    <source>
        <dbReference type="ARBA" id="ARBA00022618"/>
    </source>
</evidence>
<dbReference type="Proteomes" id="UP000009284">
    <property type="component" value="Chromosome"/>
</dbReference>
<dbReference type="HOGENOM" id="CLU_047123_0_0_4"/>
<dbReference type="GO" id="GO:0015031">
    <property type="term" value="P:protein transport"/>
    <property type="evidence" value="ECO:0007669"/>
    <property type="project" value="InterPro"/>
</dbReference>
<dbReference type="Gene3D" id="2.120.10.30">
    <property type="entry name" value="TolB, C-terminal domain"/>
    <property type="match status" value="1"/>
</dbReference>
<dbReference type="AlphaFoldDB" id="G4QCL5"/>
<gene>
    <name evidence="5" type="ordered locus">TASI_0364</name>
</gene>
<evidence type="ECO:0000256" key="1">
    <source>
        <dbReference type="ARBA" id="ARBA00009820"/>
    </source>
</evidence>
<dbReference type="RefSeq" id="WP_014111043.1">
    <property type="nucleotide sequence ID" value="NC_016043.1"/>
</dbReference>
<dbReference type="KEGG" id="tas:TASI_0364"/>
<reference key="1">
    <citation type="submission" date="2011-09" db="EMBL/GenBank/DDBJ databases">
        <title>Genomic characterization of the Taylorella genus.</title>
        <authorList>
            <person name="Hebert L."/>
            <person name="Moumen B."/>
            <person name="Pons N."/>
            <person name="Duquesne F."/>
            <person name="Breuil M.-F."/>
            <person name="Goux D."/>
            <person name="Batto J.-M."/>
            <person name="Renault P."/>
            <person name="Laugier C."/>
            <person name="Petry S."/>
        </authorList>
    </citation>
    <scope>NUCLEOTIDE SEQUENCE</scope>
    <source>
        <strain>MCE3</strain>
    </source>
</reference>
<comment type="similarity">
    <text evidence="1">Belongs to the TolB family.</text>
</comment>
<dbReference type="eggNOG" id="COG0823">
    <property type="taxonomic scope" value="Bacteria"/>
</dbReference>
<dbReference type="InterPro" id="IPR007195">
    <property type="entry name" value="TolB_N"/>
</dbReference>
<feature type="domain" description="TolB N-terminal" evidence="4">
    <location>
        <begin position="39"/>
        <end position="88"/>
    </location>
</feature>
<dbReference type="Gene3D" id="3.40.50.10070">
    <property type="entry name" value="TolB, N-terminal domain"/>
    <property type="match status" value="1"/>
</dbReference>
<keyword evidence="2" id="KW-0132">Cell division</keyword>
<evidence type="ECO:0000313" key="6">
    <source>
        <dbReference type="Proteomes" id="UP000009284"/>
    </source>
</evidence>
<keyword evidence="3" id="KW-0131">Cell cycle</keyword>
<dbReference type="EMBL" id="CP003059">
    <property type="protein sequence ID" value="AEP36145.1"/>
    <property type="molecule type" value="Genomic_DNA"/>
</dbReference>
<dbReference type="InterPro" id="IPR011659">
    <property type="entry name" value="WD40"/>
</dbReference>
<keyword evidence="6" id="KW-1185">Reference proteome</keyword>
<name>G4QCL5_TAYAM</name>
<dbReference type="STRING" id="1008459.TASI_0364"/>
<dbReference type="GO" id="GO:0042597">
    <property type="term" value="C:periplasmic space"/>
    <property type="evidence" value="ECO:0007669"/>
    <property type="project" value="InterPro"/>
</dbReference>
<reference evidence="5 6" key="2">
    <citation type="journal article" date="2012" name="PLoS ONE">
        <title>Genomic characterization of the taylorella genus.</title>
        <authorList>
            <person name="Hebert L."/>
            <person name="Moumen B."/>
            <person name="Pons N."/>
            <person name="Duquesne F."/>
            <person name="Breuil M.F."/>
            <person name="Goux D."/>
            <person name="Batto J.M."/>
            <person name="Laugier C."/>
            <person name="Renault P."/>
            <person name="Petry S."/>
        </authorList>
    </citation>
    <scope>NUCLEOTIDE SEQUENCE [LARGE SCALE GENOMIC DNA]</scope>
    <source>
        <strain evidence="5 6">MCE3</strain>
    </source>
</reference>
<accession>G4QCL5</accession>
<dbReference type="SUPFAM" id="SSF69304">
    <property type="entry name" value="Tricorn protease N-terminal domain"/>
    <property type="match status" value="1"/>
</dbReference>
<sequence length="415" mass="44660">MVLTRFLKIVAFLAITSLGFIFTAKSFAQIEVPLSGVNTVDNRLPIFVADFKGPRGKEIADIVARDLNNSGQFNVTRIASIAKDSKEKLNWDKLIQITQGANIISGFDNGDHVHYRYVDPIQQTIREEARISKPSQRAIAHNISDKAYEQSIGLKGAFSTKIAYVSGQTLYISDYDGFNAKVLVSGATIISPTWSPDGSRIAYVSFESGKPTVYVQQLSSGVRVPVANFKGNNSAPAFSPDGRSMAVALSMDGLSDIYMVSGDGSTRAPRLLASSPEIETEPFFFPNGSGIVFVSDRGGSPQVYRTGLSNGASSRITFEGSQNLSPRISPDSENLAYTSLRNGNYVIVTMKLATGEERVISNGPDDLSPSFSPNGMQVMHVSSGKIKISNIVSNFSTVIPSKGAVSAVAWGPFIK</sequence>
<dbReference type="PANTHER" id="PTHR36842">
    <property type="entry name" value="PROTEIN TOLB HOMOLOG"/>
    <property type="match status" value="1"/>
</dbReference>
<dbReference type="InterPro" id="IPR011042">
    <property type="entry name" value="6-blade_b-propeller_TolB-like"/>
</dbReference>
<proteinExistence type="inferred from homology"/>
<dbReference type="PANTHER" id="PTHR36842:SF1">
    <property type="entry name" value="PROTEIN TOLB"/>
    <property type="match status" value="1"/>
</dbReference>
<dbReference type="SUPFAM" id="SSF52964">
    <property type="entry name" value="TolB, N-terminal domain"/>
    <property type="match status" value="1"/>
</dbReference>
<evidence type="ECO:0000256" key="3">
    <source>
        <dbReference type="ARBA" id="ARBA00023306"/>
    </source>
</evidence>
<dbReference type="OrthoDB" id="9802240at2"/>
<evidence type="ECO:0000313" key="5">
    <source>
        <dbReference type="EMBL" id="AEP36145.1"/>
    </source>
</evidence>
<evidence type="ECO:0000259" key="4">
    <source>
        <dbReference type="Pfam" id="PF04052"/>
    </source>
</evidence>
<dbReference type="Pfam" id="PF04052">
    <property type="entry name" value="TolB_N"/>
    <property type="match status" value="1"/>
</dbReference>
<dbReference type="Pfam" id="PF07676">
    <property type="entry name" value="PD40"/>
    <property type="match status" value="4"/>
</dbReference>
<organism evidence="5 6">
    <name type="scientific">Taylorella asinigenitalis (strain MCE3)</name>
    <dbReference type="NCBI Taxonomy" id="1008459"/>
    <lineage>
        <taxon>Bacteria</taxon>
        <taxon>Pseudomonadati</taxon>
        <taxon>Pseudomonadota</taxon>
        <taxon>Betaproteobacteria</taxon>
        <taxon>Burkholderiales</taxon>
        <taxon>Alcaligenaceae</taxon>
        <taxon>Taylorella</taxon>
    </lineage>
</organism>